<accession>A0A377A8W2</accession>
<feature type="transmembrane region" description="Helical" evidence="1">
    <location>
        <begin position="97"/>
        <end position="118"/>
    </location>
</feature>
<evidence type="ECO:0000313" key="2">
    <source>
        <dbReference type="EMBL" id="STL00775.1"/>
    </source>
</evidence>
<dbReference type="AlphaFoldDB" id="A0A377A8W2"/>
<organism evidence="2 3">
    <name type="scientific">Escherichia coli</name>
    <dbReference type="NCBI Taxonomy" id="562"/>
    <lineage>
        <taxon>Bacteria</taxon>
        <taxon>Pseudomonadati</taxon>
        <taxon>Pseudomonadota</taxon>
        <taxon>Gammaproteobacteria</taxon>
        <taxon>Enterobacterales</taxon>
        <taxon>Enterobacteriaceae</taxon>
        <taxon>Escherichia</taxon>
    </lineage>
</organism>
<keyword evidence="2" id="KW-0131">Cell cycle</keyword>
<dbReference type="Proteomes" id="UP000254052">
    <property type="component" value="Unassembled WGS sequence"/>
</dbReference>
<sequence length="123" mass="14045">MSSKVERERRKAQLLSQIQQQRLDLSASRREWLETTGAYDRRWNMLLSLRSWALVGSSVMAIWTIRHPNMLVRWPDAVLAYGAPGVWLKRPSSSNSFAVNFPLAGAIPALPINFLKIFDSFPC</sequence>
<keyword evidence="1" id="KW-1133">Transmembrane helix</keyword>
<evidence type="ECO:0000313" key="3">
    <source>
        <dbReference type="Proteomes" id="UP000254052"/>
    </source>
</evidence>
<dbReference type="InterPro" id="IPR025612">
    <property type="entry name" value="YqjK"/>
</dbReference>
<keyword evidence="1" id="KW-0472">Membrane</keyword>
<keyword evidence="2" id="KW-0132">Cell division</keyword>
<proteinExistence type="predicted"/>
<dbReference type="GO" id="GO:0051301">
    <property type="term" value="P:cell division"/>
    <property type="evidence" value="ECO:0007669"/>
    <property type="project" value="UniProtKB-KW"/>
</dbReference>
<keyword evidence="1" id="KW-0812">Transmembrane</keyword>
<protein>
    <submittedName>
        <fullName evidence="2">Cell division MukB-like protein</fullName>
    </submittedName>
</protein>
<gene>
    <name evidence="2" type="ORF">NCTC9962_00535</name>
</gene>
<name>A0A377A8W2_ECOLX</name>
<dbReference type="EMBL" id="UGED01000002">
    <property type="protein sequence ID" value="STL00775.1"/>
    <property type="molecule type" value="Genomic_DNA"/>
</dbReference>
<evidence type="ECO:0000256" key="1">
    <source>
        <dbReference type="SAM" id="Phobius"/>
    </source>
</evidence>
<dbReference type="Pfam" id="PF13997">
    <property type="entry name" value="YqjK"/>
    <property type="match status" value="1"/>
</dbReference>
<feature type="transmembrane region" description="Helical" evidence="1">
    <location>
        <begin position="47"/>
        <end position="65"/>
    </location>
</feature>
<reference evidence="2 3" key="1">
    <citation type="submission" date="2018-06" db="EMBL/GenBank/DDBJ databases">
        <authorList>
            <consortium name="Pathogen Informatics"/>
            <person name="Doyle S."/>
        </authorList>
    </citation>
    <scope>NUCLEOTIDE SEQUENCE [LARGE SCALE GENOMIC DNA]</scope>
    <source>
        <strain evidence="2 3">NCTC9962</strain>
    </source>
</reference>